<protein>
    <submittedName>
        <fullName evidence="1">Uncharacterized protein</fullName>
    </submittedName>
</protein>
<comment type="caution">
    <text evidence="1">The sequence shown here is derived from an EMBL/GenBank/DDBJ whole genome shotgun (WGS) entry which is preliminary data.</text>
</comment>
<evidence type="ECO:0000313" key="1">
    <source>
        <dbReference type="EMBL" id="GIH03876.1"/>
    </source>
</evidence>
<gene>
    <name evidence="1" type="ORF">Rhe02_19430</name>
</gene>
<reference evidence="1" key="1">
    <citation type="submission" date="2021-01" db="EMBL/GenBank/DDBJ databases">
        <title>Whole genome shotgun sequence of Rhizocola hellebori NBRC 109834.</title>
        <authorList>
            <person name="Komaki H."/>
            <person name="Tamura T."/>
        </authorList>
    </citation>
    <scope>NUCLEOTIDE SEQUENCE</scope>
    <source>
        <strain evidence="1">NBRC 109834</strain>
    </source>
</reference>
<keyword evidence="2" id="KW-1185">Reference proteome</keyword>
<proteinExistence type="predicted"/>
<dbReference type="EMBL" id="BONY01000010">
    <property type="protein sequence ID" value="GIH03876.1"/>
    <property type="molecule type" value="Genomic_DNA"/>
</dbReference>
<accession>A0A8J3Q5V4</accession>
<sequence>MDHYPDDQVNSTAVASIRRSMDWVLEQLPAGQRDRLESGDPDPAVLATVIGLLVDIVWWLDTCTDEEVDPDVAVKLLESVGIDGLSGGQRQRLLEILGHLAASEQHDLRRYELRFFPFAMGLVVDEPDDERPVRRWVPPEARIAGPAGDSAGLSLWP</sequence>
<dbReference type="AlphaFoldDB" id="A0A8J3Q5V4"/>
<name>A0A8J3Q5V4_9ACTN</name>
<dbReference type="Proteomes" id="UP000612899">
    <property type="component" value="Unassembled WGS sequence"/>
</dbReference>
<organism evidence="1 2">
    <name type="scientific">Rhizocola hellebori</name>
    <dbReference type="NCBI Taxonomy" id="1392758"/>
    <lineage>
        <taxon>Bacteria</taxon>
        <taxon>Bacillati</taxon>
        <taxon>Actinomycetota</taxon>
        <taxon>Actinomycetes</taxon>
        <taxon>Micromonosporales</taxon>
        <taxon>Micromonosporaceae</taxon>
        <taxon>Rhizocola</taxon>
    </lineage>
</organism>
<evidence type="ECO:0000313" key="2">
    <source>
        <dbReference type="Proteomes" id="UP000612899"/>
    </source>
</evidence>